<comment type="cofactor">
    <cofactor evidence="8">
        <name>dipyrromethane</name>
        <dbReference type="ChEBI" id="CHEBI:60342"/>
    </cofactor>
    <text evidence="8">Binds 1 dipyrromethane group covalently.</text>
</comment>
<dbReference type="HAMAP" id="MF_00260">
    <property type="entry name" value="Porphobil_deam"/>
    <property type="match status" value="1"/>
</dbReference>
<gene>
    <name evidence="8 11" type="primary">hemC</name>
    <name evidence="11" type="ordered locus">HRM2_35950</name>
</gene>
<dbReference type="HOGENOM" id="CLU_019704_0_2_7"/>
<dbReference type="PIRSF" id="PIRSF001438">
    <property type="entry name" value="4pyrrol_synth_OHMeBilane_synth"/>
    <property type="match status" value="1"/>
</dbReference>
<dbReference type="InterPro" id="IPR036803">
    <property type="entry name" value="Porphobilinogen_deaminase_C_sf"/>
</dbReference>
<dbReference type="EC" id="2.5.1.61" evidence="8"/>
<dbReference type="InterPro" id="IPR000860">
    <property type="entry name" value="HemC"/>
</dbReference>
<dbReference type="NCBIfam" id="TIGR00212">
    <property type="entry name" value="hemC"/>
    <property type="match status" value="1"/>
</dbReference>
<comment type="similarity">
    <text evidence="3 8">Belongs to the HMBS family.</text>
</comment>
<evidence type="ECO:0000259" key="10">
    <source>
        <dbReference type="Pfam" id="PF03900"/>
    </source>
</evidence>
<comment type="miscellaneous">
    <text evidence="8">The porphobilinogen subunits are added to the dipyrromethane group.</text>
</comment>
<name>C0Q9U2_DESAH</name>
<dbReference type="KEGG" id="dat:HRM2_35950"/>
<dbReference type="FunFam" id="3.40.190.10:FF:000005">
    <property type="entry name" value="Porphobilinogen deaminase"/>
    <property type="match status" value="1"/>
</dbReference>
<dbReference type="Gene3D" id="3.30.160.40">
    <property type="entry name" value="Porphobilinogen deaminase, C-terminal domain"/>
    <property type="match status" value="1"/>
</dbReference>
<dbReference type="GO" id="GO:0005737">
    <property type="term" value="C:cytoplasm"/>
    <property type="evidence" value="ECO:0007669"/>
    <property type="project" value="UniProtKB-UniRule"/>
</dbReference>
<dbReference type="PANTHER" id="PTHR11557:SF0">
    <property type="entry name" value="PORPHOBILINOGEN DEAMINASE"/>
    <property type="match status" value="1"/>
</dbReference>
<dbReference type="Pfam" id="PF03900">
    <property type="entry name" value="Porphobil_deamC"/>
    <property type="match status" value="1"/>
</dbReference>
<dbReference type="GO" id="GO:0006782">
    <property type="term" value="P:protoporphyrinogen IX biosynthetic process"/>
    <property type="evidence" value="ECO:0007669"/>
    <property type="project" value="UniProtKB-UniRule"/>
</dbReference>
<proteinExistence type="inferred from homology"/>
<dbReference type="InterPro" id="IPR022418">
    <property type="entry name" value="Porphobilinogen_deaminase_C"/>
</dbReference>
<comment type="catalytic activity">
    <reaction evidence="7 8">
        <text>4 porphobilinogen + H2O = hydroxymethylbilane + 4 NH4(+)</text>
        <dbReference type="Rhea" id="RHEA:13185"/>
        <dbReference type="ChEBI" id="CHEBI:15377"/>
        <dbReference type="ChEBI" id="CHEBI:28938"/>
        <dbReference type="ChEBI" id="CHEBI:57845"/>
        <dbReference type="ChEBI" id="CHEBI:58126"/>
        <dbReference type="EC" id="2.5.1.61"/>
    </reaction>
</comment>
<dbReference type="Pfam" id="PF01379">
    <property type="entry name" value="Porphobil_deam"/>
    <property type="match status" value="1"/>
</dbReference>
<evidence type="ECO:0000313" key="12">
    <source>
        <dbReference type="Proteomes" id="UP000000442"/>
    </source>
</evidence>
<comment type="subunit">
    <text evidence="4 8">Monomer.</text>
</comment>
<evidence type="ECO:0000256" key="8">
    <source>
        <dbReference type="HAMAP-Rule" id="MF_00260"/>
    </source>
</evidence>
<dbReference type="PRINTS" id="PR00151">
    <property type="entry name" value="PORPHBDMNASE"/>
</dbReference>
<dbReference type="CDD" id="cd13646">
    <property type="entry name" value="PBP2_EcHMBS_like"/>
    <property type="match status" value="1"/>
</dbReference>
<evidence type="ECO:0000256" key="7">
    <source>
        <dbReference type="ARBA" id="ARBA00048169"/>
    </source>
</evidence>
<dbReference type="InterPro" id="IPR022417">
    <property type="entry name" value="Porphobilin_deaminase_N"/>
</dbReference>
<evidence type="ECO:0000313" key="11">
    <source>
        <dbReference type="EMBL" id="ACN16660.1"/>
    </source>
</evidence>
<keyword evidence="12" id="KW-1185">Reference proteome</keyword>
<dbReference type="PROSITE" id="PS00533">
    <property type="entry name" value="PORPHOBILINOGEN_DEAM"/>
    <property type="match status" value="1"/>
</dbReference>
<organism evidence="11 12">
    <name type="scientific">Desulforapulum autotrophicum (strain ATCC 43914 / DSM 3382 / VKM B-1955 / HRM2)</name>
    <name type="common">Desulfobacterium autotrophicum</name>
    <dbReference type="NCBI Taxonomy" id="177437"/>
    <lineage>
        <taxon>Bacteria</taxon>
        <taxon>Pseudomonadati</taxon>
        <taxon>Thermodesulfobacteriota</taxon>
        <taxon>Desulfobacteria</taxon>
        <taxon>Desulfobacterales</taxon>
        <taxon>Desulfobacteraceae</taxon>
        <taxon>Desulforapulum</taxon>
    </lineage>
</organism>
<evidence type="ECO:0000256" key="5">
    <source>
        <dbReference type="ARBA" id="ARBA00022679"/>
    </source>
</evidence>
<dbReference type="GO" id="GO:0004418">
    <property type="term" value="F:hydroxymethylbilane synthase activity"/>
    <property type="evidence" value="ECO:0007669"/>
    <property type="project" value="UniProtKB-UniRule"/>
</dbReference>
<dbReference type="STRING" id="177437.HRM2_35950"/>
<dbReference type="AlphaFoldDB" id="C0Q9U2"/>
<evidence type="ECO:0000256" key="3">
    <source>
        <dbReference type="ARBA" id="ARBA00005638"/>
    </source>
</evidence>
<dbReference type="Proteomes" id="UP000000442">
    <property type="component" value="Chromosome"/>
</dbReference>
<feature type="domain" description="Porphobilinogen deaminase C-terminal" evidence="10">
    <location>
        <begin position="245"/>
        <end position="312"/>
    </location>
</feature>
<accession>C0Q9U2</accession>
<reference evidence="11 12" key="1">
    <citation type="journal article" date="2009" name="Environ. Microbiol.">
        <title>Genome sequence of Desulfobacterium autotrophicum HRM2, a marine sulfate reducer oxidizing organic carbon completely to carbon dioxide.</title>
        <authorList>
            <person name="Strittmatter A.W."/>
            <person name="Liesegang H."/>
            <person name="Rabus R."/>
            <person name="Decker I."/>
            <person name="Amann J."/>
            <person name="Andres S."/>
            <person name="Henne A."/>
            <person name="Fricke W.F."/>
            <person name="Martinez-Arias R."/>
            <person name="Bartels D."/>
            <person name="Goesmann A."/>
            <person name="Krause L."/>
            <person name="Puehler A."/>
            <person name="Klenk H.P."/>
            <person name="Richter M."/>
            <person name="Schuler M."/>
            <person name="Gloeckner F.O."/>
            <person name="Meyerdierks A."/>
            <person name="Gottschalk G."/>
            <person name="Amann R."/>
        </authorList>
    </citation>
    <scope>NUCLEOTIDE SEQUENCE [LARGE SCALE GENOMIC DNA]</scope>
    <source>
        <strain evidence="12">ATCC 43914 / DSM 3382 / HRM2</strain>
    </source>
</reference>
<evidence type="ECO:0000259" key="9">
    <source>
        <dbReference type="Pfam" id="PF01379"/>
    </source>
</evidence>
<dbReference type="UniPathway" id="UPA00251">
    <property type="reaction ID" value="UER00319"/>
</dbReference>
<keyword evidence="5 8" id="KW-0808">Transferase</keyword>
<dbReference type="PANTHER" id="PTHR11557">
    <property type="entry name" value="PORPHOBILINOGEN DEAMINASE"/>
    <property type="match status" value="1"/>
</dbReference>
<dbReference type="InterPro" id="IPR022419">
    <property type="entry name" value="Porphobilin_deaminase_cofac_BS"/>
</dbReference>
<feature type="modified residue" description="S-(dipyrrolylmethanemethyl)cysteine" evidence="8">
    <location>
        <position position="259"/>
    </location>
</feature>
<dbReference type="Gene3D" id="3.40.190.10">
    <property type="entry name" value="Periplasmic binding protein-like II"/>
    <property type="match status" value="2"/>
</dbReference>
<evidence type="ECO:0000256" key="2">
    <source>
        <dbReference type="ARBA" id="ARBA00004735"/>
    </source>
</evidence>
<comment type="pathway">
    <text evidence="2 8">Porphyrin-containing compound metabolism; protoporphyrin-IX biosynthesis; coproporphyrinogen-III from 5-aminolevulinate: step 2/4.</text>
</comment>
<evidence type="ECO:0000256" key="4">
    <source>
        <dbReference type="ARBA" id="ARBA00011245"/>
    </source>
</evidence>
<sequence length="325" mass="35432">MQWMYCNQLLLMHQRIGPMKKTIKIGTRGSKLALWQANHVKDRIEDQFPETEVEIMTIKTTGDMIVDRPLSMVGGKGLFVKEIEKALLESTIDMAVHSMKDMPGELPPGLVIGAVPARENPFDVLISNNNLSLADLPKGARIGTSSLRRASQIKHARPDIETASIRGNLDTRLKKLAAGEFDATLLAAAGLIRLGMKTVITQYFDETIMIPAVGQGALCIESRQEDLDIAPVLAFLNHGETHTVVSGERAFLRRLDGSCHIPVACFGRLEDHRVILTGLVASEDGRTILKETVAGTPEDPQKAGIALAETLLSKGADKILENLNS</sequence>
<dbReference type="eggNOG" id="COG0181">
    <property type="taxonomic scope" value="Bacteria"/>
</dbReference>
<evidence type="ECO:0000256" key="6">
    <source>
        <dbReference type="ARBA" id="ARBA00023244"/>
    </source>
</evidence>
<dbReference type="SUPFAM" id="SSF53850">
    <property type="entry name" value="Periplasmic binding protein-like II"/>
    <property type="match status" value="1"/>
</dbReference>
<feature type="domain" description="Porphobilinogen deaminase N-terminal" evidence="9">
    <location>
        <begin position="23"/>
        <end position="229"/>
    </location>
</feature>
<comment type="function">
    <text evidence="1 8">Tetrapolymerization of the monopyrrole PBG into the hydroxymethylbilane pre-uroporphyrinogen in several discrete steps.</text>
</comment>
<dbReference type="SUPFAM" id="SSF54782">
    <property type="entry name" value="Porphobilinogen deaminase (hydroxymethylbilane synthase), C-terminal domain"/>
    <property type="match status" value="1"/>
</dbReference>
<dbReference type="FunFam" id="3.40.190.10:FF:000004">
    <property type="entry name" value="Porphobilinogen deaminase"/>
    <property type="match status" value="1"/>
</dbReference>
<dbReference type="EMBL" id="CP001087">
    <property type="protein sequence ID" value="ACN16660.1"/>
    <property type="molecule type" value="Genomic_DNA"/>
</dbReference>
<evidence type="ECO:0000256" key="1">
    <source>
        <dbReference type="ARBA" id="ARBA00002869"/>
    </source>
</evidence>
<protein>
    <recommendedName>
        <fullName evidence="8">Porphobilinogen deaminase</fullName>
        <shortName evidence="8">PBG</shortName>
        <ecNumber evidence="8">2.5.1.61</ecNumber>
    </recommendedName>
    <alternativeName>
        <fullName evidence="8">Hydroxymethylbilane synthase</fullName>
        <shortName evidence="8">HMBS</shortName>
    </alternativeName>
    <alternativeName>
        <fullName evidence="8">Pre-uroporphyrinogen synthase</fullName>
    </alternativeName>
</protein>
<keyword evidence="6 8" id="KW-0627">Porphyrin biosynthesis</keyword>